<sequence>MAAGREKETVTDRTLDVLEALAHTSRLADIAAATDLPKPTVHRILQRMVARDFVRTDGQGHYTGGPRVLSLAGRYMRQLDLPQRSYPVLNRLQQSTEWTVHLAVLTGDEAVYAAKLEGSKPYHLASRVGMQLALHCTSVGKAMLARLPEDRVHALLQRTGMPSRTPNTITDEERLRAELETVRARGYAEDREENELGVHAVGAAITDYTGEVVAGVSAAALVHLPTEGTAAWRGEQVAAAAHEISRLLGAS</sequence>
<dbReference type="RefSeq" id="WP_179768819.1">
    <property type="nucleotide sequence ID" value="NZ_JACCFO010000001.1"/>
</dbReference>
<dbReference type="GO" id="GO:0045892">
    <property type="term" value="P:negative regulation of DNA-templated transcription"/>
    <property type="evidence" value="ECO:0007669"/>
    <property type="project" value="TreeGrafter"/>
</dbReference>
<dbReference type="InterPro" id="IPR029016">
    <property type="entry name" value="GAF-like_dom_sf"/>
</dbReference>
<accession>A0A853BR54</accession>
<keyword evidence="7" id="KW-1185">Reference proteome</keyword>
<dbReference type="InterPro" id="IPR005471">
    <property type="entry name" value="Tscrpt_reg_IclR_N"/>
</dbReference>
<dbReference type="InterPro" id="IPR036388">
    <property type="entry name" value="WH-like_DNA-bd_sf"/>
</dbReference>
<dbReference type="Pfam" id="PF01614">
    <property type="entry name" value="IclR_C"/>
    <property type="match status" value="1"/>
</dbReference>
<evidence type="ECO:0000313" key="7">
    <source>
        <dbReference type="Proteomes" id="UP000575985"/>
    </source>
</evidence>
<comment type="caution">
    <text evidence="6">The sequence shown here is derived from an EMBL/GenBank/DDBJ whole genome shotgun (WGS) entry which is preliminary data.</text>
</comment>
<dbReference type="SMART" id="SM00346">
    <property type="entry name" value="HTH_ICLR"/>
    <property type="match status" value="1"/>
</dbReference>
<dbReference type="GO" id="GO:0003677">
    <property type="term" value="F:DNA binding"/>
    <property type="evidence" value="ECO:0007669"/>
    <property type="project" value="UniProtKB-KW"/>
</dbReference>
<dbReference type="Pfam" id="PF09339">
    <property type="entry name" value="HTH_IclR"/>
    <property type="match status" value="1"/>
</dbReference>
<feature type="domain" description="IclR-ED" evidence="5">
    <location>
        <begin position="67"/>
        <end position="250"/>
    </location>
</feature>
<dbReference type="PROSITE" id="PS51078">
    <property type="entry name" value="ICLR_ED"/>
    <property type="match status" value="1"/>
</dbReference>
<dbReference type="Gene3D" id="1.10.10.10">
    <property type="entry name" value="Winged helix-like DNA-binding domain superfamily/Winged helix DNA-binding domain"/>
    <property type="match status" value="1"/>
</dbReference>
<proteinExistence type="predicted"/>
<dbReference type="GO" id="GO:0003700">
    <property type="term" value="F:DNA-binding transcription factor activity"/>
    <property type="evidence" value="ECO:0007669"/>
    <property type="project" value="TreeGrafter"/>
</dbReference>
<evidence type="ECO:0000259" key="5">
    <source>
        <dbReference type="PROSITE" id="PS51078"/>
    </source>
</evidence>
<reference evidence="6 7" key="1">
    <citation type="submission" date="2020-07" db="EMBL/GenBank/DDBJ databases">
        <title>Sequencing the genomes of 1000 actinobacteria strains.</title>
        <authorList>
            <person name="Klenk H.-P."/>
        </authorList>
    </citation>
    <scope>NUCLEOTIDE SEQUENCE [LARGE SCALE GENOMIC DNA]</scope>
    <source>
        <strain evidence="6 7">DSM 45927</strain>
    </source>
</reference>
<dbReference type="SUPFAM" id="SSF46785">
    <property type="entry name" value="Winged helix' DNA-binding domain"/>
    <property type="match status" value="1"/>
</dbReference>
<dbReference type="EMBL" id="JACCFO010000001">
    <property type="protein sequence ID" value="NYI97480.1"/>
    <property type="molecule type" value="Genomic_DNA"/>
</dbReference>
<name>A0A853BR54_9ACTN</name>
<keyword evidence="2 6" id="KW-0238">DNA-binding</keyword>
<feature type="domain" description="HTH iclR-type" evidence="4">
    <location>
        <begin position="8"/>
        <end position="66"/>
    </location>
</feature>
<dbReference type="Gene3D" id="3.30.450.40">
    <property type="match status" value="1"/>
</dbReference>
<dbReference type="InterPro" id="IPR014757">
    <property type="entry name" value="Tscrpt_reg_IclR_C"/>
</dbReference>
<dbReference type="SUPFAM" id="SSF55781">
    <property type="entry name" value="GAF domain-like"/>
    <property type="match status" value="1"/>
</dbReference>
<evidence type="ECO:0000256" key="3">
    <source>
        <dbReference type="ARBA" id="ARBA00023163"/>
    </source>
</evidence>
<dbReference type="Proteomes" id="UP000575985">
    <property type="component" value="Unassembled WGS sequence"/>
</dbReference>
<gene>
    <name evidence="6" type="ORF">HNR12_003757</name>
</gene>
<evidence type="ECO:0000256" key="2">
    <source>
        <dbReference type="ARBA" id="ARBA00023125"/>
    </source>
</evidence>
<evidence type="ECO:0000313" key="6">
    <source>
        <dbReference type="EMBL" id="NYI97480.1"/>
    </source>
</evidence>
<keyword evidence="1" id="KW-0805">Transcription regulation</keyword>
<dbReference type="InterPro" id="IPR050707">
    <property type="entry name" value="HTH_MetabolicPath_Reg"/>
</dbReference>
<dbReference type="AlphaFoldDB" id="A0A853BR54"/>
<keyword evidence="3" id="KW-0804">Transcription</keyword>
<dbReference type="PANTHER" id="PTHR30136:SF24">
    <property type="entry name" value="HTH-TYPE TRANSCRIPTIONAL REPRESSOR ALLR"/>
    <property type="match status" value="1"/>
</dbReference>
<evidence type="ECO:0000259" key="4">
    <source>
        <dbReference type="PROSITE" id="PS51077"/>
    </source>
</evidence>
<dbReference type="PANTHER" id="PTHR30136">
    <property type="entry name" value="HELIX-TURN-HELIX TRANSCRIPTIONAL REGULATOR, ICLR FAMILY"/>
    <property type="match status" value="1"/>
</dbReference>
<dbReference type="InterPro" id="IPR036390">
    <property type="entry name" value="WH_DNA-bd_sf"/>
</dbReference>
<organism evidence="6 7">
    <name type="scientific">Streptomonospora nanhaiensis</name>
    <dbReference type="NCBI Taxonomy" id="1323731"/>
    <lineage>
        <taxon>Bacteria</taxon>
        <taxon>Bacillati</taxon>
        <taxon>Actinomycetota</taxon>
        <taxon>Actinomycetes</taxon>
        <taxon>Streptosporangiales</taxon>
        <taxon>Nocardiopsidaceae</taxon>
        <taxon>Streptomonospora</taxon>
    </lineage>
</organism>
<dbReference type="PROSITE" id="PS51077">
    <property type="entry name" value="HTH_ICLR"/>
    <property type="match status" value="1"/>
</dbReference>
<protein>
    <submittedName>
        <fullName evidence="6">DNA-binding IclR family transcriptional regulator</fullName>
    </submittedName>
</protein>
<evidence type="ECO:0000256" key="1">
    <source>
        <dbReference type="ARBA" id="ARBA00023015"/>
    </source>
</evidence>